<protein>
    <recommendedName>
        <fullName evidence="4">Protein kinase domain-containing protein</fullName>
    </recommendedName>
</protein>
<dbReference type="EMBL" id="JAEHOC010000002">
    <property type="protein sequence ID" value="KAG2444684.1"/>
    <property type="molecule type" value="Genomic_DNA"/>
</dbReference>
<dbReference type="Gene3D" id="1.10.510.10">
    <property type="entry name" value="Transferase(Phosphotransferase) domain 1"/>
    <property type="match status" value="1"/>
</dbReference>
<gene>
    <name evidence="2" type="ORF">HXX76_001428</name>
</gene>
<organism evidence="2 3">
    <name type="scientific">Chlamydomonas incerta</name>
    <dbReference type="NCBI Taxonomy" id="51695"/>
    <lineage>
        <taxon>Eukaryota</taxon>
        <taxon>Viridiplantae</taxon>
        <taxon>Chlorophyta</taxon>
        <taxon>core chlorophytes</taxon>
        <taxon>Chlorophyceae</taxon>
        <taxon>CS clade</taxon>
        <taxon>Chlamydomonadales</taxon>
        <taxon>Chlamydomonadaceae</taxon>
        <taxon>Chlamydomonas</taxon>
    </lineage>
</organism>
<feature type="compositionally biased region" description="Low complexity" evidence="1">
    <location>
        <begin position="274"/>
        <end position="290"/>
    </location>
</feature>
<feature type="compositionally biased region" description="Basic and acidic residues" evidence="1">
    <location>
        <begin position="240"/>
        <end position="252"/>
    </location>
</feature>
<dbReference type="PROSITE" id="PS00109">
    <property type="entry name" value="PROTEIN_KINASE_TYR"/>
    <property type="match status" value="1"/>
</dbReference>
<dbReference type="Proteomes" id="UP000650467">
    <property type="component" value="Unassembled WGS sequence"/>
</dbReference>
<dbReference type="PANTHER" id="PTHR37171">
    <property type="entry name" value="SERINE/THREONINE-PROTEIN KINASE YRZF-RELATED"/>
    <property type="match status" value="1"/>
</dbReference>
<dbReference type="PANTHER" id="PTHR37171:SF1">
    <property type="entry name" value="SERINE_THREONINE-PROTEIN KINASE YRZF-RELATED"/>
    <property type="match status" value="1"/>
</dbReference>
<dbReference type="InterPro" id="IPR008266">
    <property type="entry name" value="Tyr_kinase_AS"/>
</dbReference>
<feature type="region of interest" description="Disordered" evidence="1">
    <location>
        <begin position="223"/>
        <end position="312"/>
    </location>
</feature>
<dbReference type="InterPro" id="IPR052396">
    <property type="entry name" value="Meiotic_Drive_Suppr_Kinase"/>
</dbReference>
<keyword evidence="3" id="KW-1185">Reference proteome</keyword>
<sequence>MFPDRPRCLSDSIWGVVLQGELGGVPAAVKLADLWQDEDGRAKQAFKHEAAMYQEHLAPLQGRYVPRLLAFGTCDGWQFFLATSLEGPPLSSEEAWAAEASGSSSSSTQEDISAAALAALDEVHGVGVLHGDVALRNFVLAGRRQQQQQQEPSGSGGGESYGAPRVMAVDFGRAELAAAAAKRWRTEPAAMFAGERRELQRLLLEWQQEQRVRRQMDAVDAEAAEAEAEAAAGADSGEIMDGRRTAPGEEQSRAQVMPGVRHGAAQPPPPPPATAKGPASPPSALSSAGRRPQRSAIPDSAQAVNKQRFRRC</sequence>
<evidence type="ECO:0000313" key="2">
    <source>
        <dbReference type="EMBL" id="KAG2444684.1"/>
    </source>
</evidence>
<evidence type="ECO:0000313" key="3">
    <source>
        <dbReference type="Proteomes" id="UP000650467"/>
    </source>
</evidence>
<accession>A0A836B1P1</accession>
<reference evidence="2" key="1">
    <citation type="journal article" date="2020" name="bioRxiv">
        <title>Comparative genomics of Chlamydomonas.</title>
        <authorList>
            <person name="Craig R.J."/>
            <person name="Hasan A.R."/>
            <person name="Ness R.W."/>
            <person name="Keightley P.D."/>
        </authorList>
    </citation>
    <scope>NUCLEOTIDE SEQUENCE</scope>
    <source>
        <strain evidence="2">SAG 7.73</strain>
    </source>
</reference>
<evidence type="ECO:0008006" key="4">
    <source>
        <dbReference type="Google" id="ProtNLM"/>
    </source>
</evidence>
<name>A0A836B1P1_CHLIN</name>
<dbReference type="GO" id="GO:0004672">
    <property type="term" value="F:protein kinase activity"/>
    <property type="evidence" value="ECO:0007669"/>
    <property type="project" value="InterPro"/>
</dbReference>
<dbReference type="OrthoDB" id="541154at2759"/>
<dbReference type="InterPro" id="IPR011009">
    <property type="entry name" value="Kinase-like_dom_sf"/>
</dbReference>
<evidence type="ECO:0000256" key="1">
    <source>
        <dbReference type="SAM" id="MobiDB-lite"/>
    </source>
</evidence>
<proteinExistence type="predicted"/>
<comment type="caution">
    <text evidence="2">The sequence shown here is derived from an EMBL/GenBank/DDBJ whole genome shotgun (WGS) entry which is preliminary data.</text>
</comment>
<dbReference type="AlphaFoldDB" id="A0A836B1P1"/>
<dbReference type="SUPFAM" id="SSF56112">
    <property type="entry name" value="Protein kinase-like (PK-like)"/>
    <property type="match status" value="1"/>
</dbReference>